<dbReference type="InterPro" id="IPR013551">
    <property type="entry name" value="YicC-like_C"/>
</dbReference>
<dbReference type="AlphaFoldDB" id="A0A411HG07"/>
<feature type="domain" description="Endoribonuclease YicC-like C-terminal" evidence="7">
    <location>
        <begin position="173"/>
        <end position="287"/>
    </location>
</feature>
<evidence type="ECO:0000256" key="2">
    <source>
        <dbReference type="ARBA" id="ARBA00022722"/>
    </source>
</evidence>
<keyword evidence="4" id="KW-0378">Hydrolase</keyword>
<accession>A0A411HG07</accession>
<dbReference type="Proteomes" id="UP000291562">
    <property type="component" value="Chromosome"/>
</dbReference>
<keyword evidence="2" id="KW-0540">Nuclease</keyword>
<dbReference type="NCBIfam" id="TIGR00255">
    <property type="entry name" value="YicC/YloC family endoribonuclease"/>
    <property type="match status" value="1"/>
</dbReference>
<protein>
    <submittedName>
        <fullName evidence="8">YicC family protein</fullName>
    </submittedName>
</protein>
<organism evidence="8 9">
    <name type="scientific">Pseudolysobacter antarcticus</name>
    <dbReference type="NCBI Taxonomy" id="2511995"/>
    <lineage>
        <taxon>Bacteria</taxon>
        <taxon>Pseudomonadati</taxon>
        <taxon>Pseudomonadota</taxon>
        <taxon>Gammaproteobacteria</taxon>
        <taxon>Lysobacterales</taxon>
        <taxon>Rhodanobacteraceae</taxon>
        <taxon>Pseudolysobacter</taxon>
    </lineage>
</organism>
<dbReference type="InterPro" id="IPR005229">
    <property type="entry name" value="YicC/YloC-like"/>
</dbReference>
<reference evidence="8 9" key="1">
    <citation type="submission" date="2019-01" db="EMBL/GenBank/DDBJ databases">
        <title>Pseudolysobacter antarctica gen. nov., sp. nov., isolated from Fildes Peninsula, Antarctica.</title>
        <authorList>
            <person name="Wei Z."/>
            <person name="Peng F."/>
        </authorList>
    </citation>
    <scope>NUCLEOTIDE SEQUENCE [LARGE SCALE GENOMIC DNA]</scope>
    <source>
        <strain evidence="8 9">AQ6-296</strain>
    </source>
</reference>
<comment type="cofactor">
    <cofactor evidence="1">
        <name>a divalent metal cation</name>
        <dbReference type="ChEBI" id="CHEBI:60240"/>
    </cofactor>
</comment>
<evidence type="ECO:0000256" key="1">
    <source>
        <dbReference type="ARBA" id="ARBA00001968"/>
    </source>
</evidence>
<sequence>MIRSMTAFASAESATPFGALAFELRSVNHRYLEVSPRLPEELRALEPLLRERIAAKLTRGKIDVNLRFRPLQAGAAELKIDRELLARLSVIARELALDVPELKVGFTELLNWPGVLIQQDIDSDGLKQATLDLLDQAIEDMVATRQREGDRLAEFINERLSGVERIVADVRTWLPDIRAAARTRLDTRIAEIKQPLDPGRLEQELVMQLQKLDVDEELDRLGSHIAEARRILKLKEPSGRRLDFMMQEFNREANTLGSKSVDQRTTQSAVELKVLIEQIREQVQNIE</sequence>
<dbReference type="GO" id="GO:0016787">
    <property type="term" value="F:hydrolase activity"/>
    <property type="evidence" value="ECO:0007669"/>
    <property type="project" value="UniProtKB-KW"/>
</dbReference>
<dbReference type="EMBL" id="CP035704">
    <property type="protein sequence ID" value="QBB69394.1"/>
    <property type="molecule type" value="Genomic_DNA"/>
</dbReference>
<evidence type="ECO:0000256" key="5">
    <source>
        <dbReference type="ARBA" id="ARBA00035648"/>
    </source>
</evidence>
<dbReference type="OrthoDB" id="9771229at2"/>
<dbReference type="InterPro" id="IPR013527">
    <property type="entry name" value="YicC-like_N"/>
</dbReference>
<feature type="domain" description="Endoribonuclease YicC-like N-terminal" evidence="6">
    <location>
        <begin position="2"/>
        <end position="153"/>
    </location>
</feature>
<evidence type="ECO:0000259" key="7">
    <source>
        <dbReference type="Pfam" id="PF08340"/>
    </source>
</evidence>
<gene>
    <name evidence="8" type="ORF">ELE36_02825</name>
</gene>
<name>A0A411HG07_9GAMM</name>
<proteinExistence type="inferred from homology"/>
<evidence type="ECO:0000313" key="9">
    <source>
        <dbReference type="Proteomes" id="UP000291562"/>
    </source>
</evidence>
<dbReference type="PANTHER" id="PTHR30636">
    <property type="entry name" value="UPF0701 PROTEIN YICC"/>
    <property type="match status" value="1"/>
</dbReference>
<dbReference type="Pfam" id="PF08340">
    <property type="entry name" value="YicC-like_C"/>
    <property type="match status" value="1"/>
</dbReference>
<evidence type="ECO:0000313" key="8">
    <source>
        <dbReference type="EMBL" id="QBB69394.1"/>
    </source>
</evidence>
<evidence type="ECO:0000256" key="3">
    <source>
        <dbReference type="ARBA" id="ARBA00022759"/>
    </source>
</evidence>
<dbReference type="PANTHER" id="PTHR30636:SF3">
    <property type="entry name" value="UPF0701 PROTEIN YICC"/>
    <property type="match status" value="1"/>
</dbReference>
<dbReference type="KEGG" id="xbc:ELE36_02825"/>
<evidence type="ECO:0000256" key="4">
    <source>
        <dbReference type="ARBA" id="ARBA00022801"/>
    </source>
</evidence>
<comment type="similarity">
    <text evidence="5">Belongs to the YicC/YloC family.</text>
</comment>
<dbReference type="RefSeq" id="WP_129831650.1">
    <property type="nucleotide sequence ID" value="NZ_CP035704.1"/>
</dbReference>
<dbReference type="Pfam" id="PF03755">
    <property type="entry name" value="YicC-like_N"/>
    <property type="match status" value="1"/>
</dbReference>
<keyword evidence="9" id="KW-1185">Reference proteome</keyword>
<evidence type="ECO:0000259" key="6">
    <source>
        <dbReference type="Pfam" id="PF03755"/>
    </source>
</evidence>
<keyword evidence="3" id="KW-0255">Endonuclease</keyword>
<dbReference type="GO" id="GO:0004521">
    <property type="term" value="F:RNA endonuclease activity"/>
    <property type="evidence" value="ECO:0007669"/>
    <property type="project" value="InterPro"/>
</dbReference>